<dbReference type="Proteomes" id="UP000011668">
    <property type="component" value="Unassembled WGS sequence"/>
</dbReference>
<dbReference type="HOGENOM" id="CLU_2401184_0_0_1"/>
<comment type="caution">
    <text evidence="1">The sequence shown here is derived from an EMBL/GenBank/DDBJ whole genome shotgun (WGS) entry which is preliminary data.</text>
</comment>
<keyword evidence="2" id="KW-1185">Reference proteome</keyword>
<name>L8WM66_THACA</name>
<evidence type="ECO:0000313" key="1">
    <source>
        <dbReference type="EMBL" id="ELU37842.1"/>
    </source>
</evidence>
<protein>
    <submittedName>
        <fullName evidence="1">Uncharacterized protein</fullName>
    </submittedName>
</protein>
<reference evidence="1 2" key="1">
    <citation type="journal article" date="2013" name="Nat. Commun.">
        <title>The evolution and pathogenic mechanisms of the rice sheath blight pathogen.</title>
        <authorList>
            <person name="Zheng A."/>
            <person name="Lin R."/>
            <person name="Xu L."/>
            <person name="Qin P."/>
            <person name="Tang C."/>
            <person name="Ai P."/>
            <person name="Zhang D."/>
            <person name="Liu Y."/>
            <person name="Sun Z."/>
            <person name="Feng H."/>
            <person name="Wang Y."/>
            <person name="Chen Y."/>
            <person name="Liang X."/>
            <person name="Fu R."/>
            <person name="Li Q."/>
            <person name="Zhang J."/>
            <person name="Yu X."/>
            <person name="Xie Z."/>
            <person name="Ding L."/>
            <person name="Guan P."/>
            <person name="Tang J."/>
            <person name="Liang Y."/>
            <person name="Wang S."/>
            <person name="Deng Q."/>
            <person name="Li S."/>
            <person name="Zhu J."/>
            <person name="Wang L."/>
            <person name="Liu H."/>
            <person name="Li P."/>
        </authorList>
    </citation>
    <scope>NUCLEOTIDE SEQUENCE [LARGE SCALE GENOMIC DNA]</scope>
    <source>
        <strain evidence="2">AG-1 IA</strain>
    </source>
</reference>
<gene>
    <name evidence="1" type="ORF">AG1IA_08128</name>
</gene>
<dbReference type="AlphaFoldDB" id="L8WM66"/>
<accession>L8WM66</accession>
<dbReference type="EMBL" id="AFRT01002427">
    <property type="protein sequence ID" value="ELU37842.1"/>
    <property type="molecule type" value="Genomic_DNA"/>
</dbReference>
<sequence>MLCYIYSSLLPTFALLSLDGHNLRYCSDYVITGKLPVLDVRVGIIICDHSPGLLTKNPELCLHRCAGDQRLLEIPSSCCRVSGNNPAITYFDD</sequence>
<organism evidence="1 2">
    <name type="scientific">Thanatephorus cucumeris (strain AG1-IA)</name>
    <name type="common">Rice sheath blight fungus</name>
    <name type="synonym">Rhizoctonia solani</name>
    <dbReference type="NCBI Taxonomy" id="983506"/>
    <lineage>
        <taxon>Eukaryota</taxon>
        <taxon>Fungi</taxon>
        <taxon>Dikarya</taxon>
        <taxon>Basidiomycota</taxon>
        <taxon>Agaricomycotina</taxon>
        <taxon>Agaricomycetes</taxon>
        <taxon>Cantharellales</taxon>
        <taxon>Ceratobasidiaceae</taxon>
        <taxon>Rhizoctonia</taxon>
        <taxon>Rhizoctonia solani AG-1</taxon>
    </lineage>
</organism>
<proteinExistence type="predicted"/>
<evidence type="ECO:0000313" key="2">
    <source>
        <dbReference type="Proteomes" id="UP000011668"/>
    </source>
</evidence>